<dbReference type="Proteomes" id="UP000777438">
    <property type="component" value="Unassembled WGS sequence"/>
</dbReference>
<dbReference type="GO" id="GO:0045121">
    <property type="term" value="C:membrane raft"/>
    <property type="evidence" value="ECO:0007669"/>
    <property type="project" value="TreeGrafter"/>
</dbReference>
<keyword evidence="1" id="KW-0812">Transmembrane</keyword>
<sequence length="249" mass="27361">MARNAPLSLAGLILTAASIVLLFFIILPGVSHTSPLKQTYFLRADTSGITGARDVTQWTYFYFCGEGNQDCGKARPAPAFGKAWSSNPDNAPHQLVGGKGGHTTSNKFWYLWRFGWVLILITLFFEILAFFSGFLACCGRLGSAISGLTSTVALFFSTVAMSLMTATFVLARDAFHSDNRSAKIGPYAFGFAWASWAALFLATMLYCLGMRGDKHNTASGDRSRGWGVRRNRSVRSHTYDGRRVKDDYS</sequence>
<gene>
    <name evidence="2" type="ORF">B0T10DRAFT_562490</name>
</gene>
<dbReference type="GO" id="GO:0006897">
    <property type="term" value="P:endocytosis"/>
    <property type="evidence" value="ECO:0007669"/>
    <property type="project" value="TreeGrafter"/>
</dbReference>
<feature type="transmembrane region" description="Helical" evidence="1">
    <location>
        <begin position="148"/>
        <end position="171"/>
    </location>
</feature>
<name>A0A9P9AP66_9HYPO</name>
<dbReference type="InterPro" id="IPR009571">
    <property type="entry name" value="SUR7/Rim9-like_fungi"/>
</dbReference>
<evidence type="ECO:0000256" key="1">
    <source>
        <dbReference type="SAM" id="Phobius"/>
    </source>
</evidence>
<dbReference type="GO" id="GO:0005886">
    <property type="term" value="C:plasma membrane"/>
    <property type="evidence" value="ECO:0007669"/>
    <property type="project" value="InterPro"/>
</dbReference>
<dbReference type="GO" id="GO:0005938">
    <property type="term" value="C:cell cortex"/>
    <property type="evidence" value="ECO:0007669"/>
    <property type="project" value="TreeGrafter"/>
</dbReference>
<organism evidence="2 3">
    <name type="scientific">Thelonectria olida</name>
    <dbReference type="NCBI Taxonomy" id="1576542"/>
    <lineage>
        <taxon>Eukaryota</taxon>
        <taxon>Fungi</taxon>
        <taxon>Dikarya</taxon>
        <taxon>Ascomycota</taxon>
        <taxon>Pezizomycotina</taxon>
        <taxon>Sordariomycetes</taxon>
        <taxon>Hypocreomycetidae</taxon>
        <taxon>Hypocreales</taxon>
        <taxon>Nectriaceae</taxon>
        <taxon>Thelonectria</taxon>
    </lineage>
</organism>
<comment type="caution">
    <text evidence="2">The sequence shown here is derived from an EMBL/GenBank/DDBJ whole genome shotgun (WGS) entry which is preliminary data.</text>
</comment>
<keyword evidence="1" id="KW-1133">Transmembrane helix</keyword>
<dbReference type="GO" id="GO:0032185">
    <property type="term" value="P:septin cytoskeleton organization"/>
    <property type="evidence" value="ECO:0007669"/>
    <property type="project" value="TreeGrafter"/>
</dbReference>
<dbReference type="GO" id="GO:0031505">
    <property type="term" value="P:fungal-type cell wall organization"/>
    <property type="evidence" value="ECO:0007669"/>
    <property type="project" value="TreeGrafter"/>
</dbReference>
<feature type="transmembrane region" description="Helical" evidence="1">
    <location>
        <begin position="114"/>
        <end position="136"/>
    </location>
</feature>
<evidence type="ECO:0000313" key="2">
    <source>
        <dbReference type="EMBL" id="KAH6888071.1"/>
    </source>
</evidence>
<evidence type="ECO:0000313" key="3">
    <source>
        <dbReference type="Proteomes" id="UP000777438"/>
    </source>
</evidence>
<dbReference type="PANTHER" id="PTHR36414:SF1">
    <property type="entry name" value="PROTEIN SUR7"/>
    <property type="match status" value="1"/>
</dbReference>
<keyword evidence="1" id="KW-0472">Membrane</keyword>
<proteinExistence type="predicted"/>
<dbReference type="OrthoDB" id="5419460at2759"/>
<dbReference type="AlphaFoldDB" id="A0A9P9AP66"/>
<dbReference type="Pfam" id="PF06687">
    <property type="entry name" value="SUR7"/>
    <property type="match status" value="1"/>
</dbReference>
<feature type="transmembrane region" description="Helical" evidence="1">
    <location>
        <begin position="191"/>
        <end position="209"/>
    </location>
</feature>
<dbReference type="GO" id="GO:0030866">
    <property type="term" value="P:cortical actin cytoskeleton organization"/>
    <property type="evidence" value="ECO:0007669"/>
    <property type="project" value="TreeGrafter"/>
</dbReference>
<protein>
    <submittedName>
        <fullName evidence="2">SUR7/PalI family-domain-containing protein</fullName>
    </submittedName>
</protein>
<dbReference type="PANTHER" id="PTHR36414">
    <property type="entry name" value="PROTEIN SUR7"/>
    <property type="match status" value="1"/>
</dbReference>
<accession>A0A9P9AP66</accession>
<feature type="transmembrane region" description="Helical" evidence="1">
    <location>
        <begin position="7"/>
        <end position="27"/>
    </location>
</feature>
<keyword evidence="3" id="KW-1185">Reference proteome</keyword>
<dbReference type="EMBL" id="JAGPYM010000013">
    <property type="protein sequence ID" value="KAH6888071.1"/>
    <property type="molecule type" value="Genomic_DNA"/>
</dbReference>
<reference evidence="2 3" key="1">
    <citation type="journal article" date="2021" name="Nat. Commun.">
        <title>Genetic determinants of endophytism in the Arabidopsis root mycobiome.</title>
        <authorList>
            <person name="Mesny F."/>
            <person name="Miyauchi S."/>
            <person name="Thiergart T."/>
            <person name="Pickel B."/>
            <person name="Atanasova L."/>
            <person name="Karlsson M."/>
            <person name="Huettel B."/>
            <person name="Barry K.W."/>
            <person name="Haridas S."/>
            <person name="Chen C."/>
            <person name="Bauer D."/>
            <person name="Andreopoulos W."/>
            <person name="Pangilinan J."/>
            <person name="LaButti K."/>
            <person name="Riley R."/>
            <person name="Lipzen A."/>
            <person name="Clum A."/>
            <person name="Drula E."/>
            <person name="Henrissat B."/>
            <person name="Kohler A."/>
            <person name="Grigoriev I.V."/>
            <person name="Martin F.M."/>
            <person name="Hacquard S."/>
        </authorList>
    </citation>
    <scope>NUCLEOTIDE SEQUENCE [LARGE SCALE GENOMIC DNA]</scope>
    <source>
        <strain evidence="2 3">MPI-CAGE-CH-0241</strain>
    </source>
</reference>